<reference evidence="1" key="2">
    <citation type="submission" date="2020-11" db="EMBL/GenBank/DDBJ databases">
        <authorList>
            <person name="McCartney M.A."/>
            <person name="Auch B."/>
            <person name="Kono T."/>
            <person name="Mallez S."/>
            <person name="Becker A."/>
            <person name="Gohl D.M."/>
            <person name="Silverstein K.A.T."/>
            <person name="Koren S."/>
            <person name="Bechman K.B."/>
            <person name="Herman A."/>
            <person name="Abrahante J.E."/>
            <person name="Garbe J."/>
        </authorList>
    </citation>
    <scope>NUCLEOTIDE SEQUENCE</scope>
    <source>
        <strain evidence="1">Duluth1</strain>
        <tissue evidence="1">Whole animal</tissue>
    </source>
</reference>
<comment type="caution">
    <text evidence="1">The sequence shown here is derived from an EMBL/GenBank/DDBJ whole genome shotgun (WGS) entry which is preliminary data.</text>
</comment>
<dbReference type="EMBL" id="JAIWYP010000007">
    <property type="protein sequence ID" value="KAH3799277.1"/>
    <property type="molecule type" value="Genomic_DNA"/>
</dbReference>
<accession>A0A9D4FNU5</accession>
<dbReference type="AlphaFoldDB" id="A0A9D4FNU5"/>
<evidence type="ECO:0000313" key="1">
    <source>
        <dbReference type="EMBL" id="KAH3799277.1"/>
    </source>
</evidence>
<sequence>MIGIAAFGADSKDMNLTHSADGGYEDVRSCVGGHCNLHRKRNLLLSVENSLSSA</sequence>
<reference evidence="1" key="1">
    <citation type="journal article" date="2019" name="bioRxiv">
        <title>The Genome of the Zebra Mussel, Dreissena polymorpha: A Resource for Invasive Species Research.</title>
        <authorList>
            <person name="McCartney M.A."/>
            <person name="Auch B."/>
            <person name="Kono T."/>
            <person name="Mallez S."/>
            <person name="Zhang Y."/>
            <person name="Obille A."/>
            <person name="Becker A."/>
            <person name="Abrahante J.E."/>
            <person name="Garbe J."/>
            <person name="Badalamenti J.P."/>
            <person name="Herman A."/>
            <person name="Mangelson H."/>
            <person name="Liachko I."/>
            <person name="Sullivan S."/>
            <person name="Sone E.D."/>
            <person name="Koren S."/>
            <person name="Silverstein K.A.T."/>
            <person name="Beckman K.B."/>
            <person name="Gohl D.M."/>
        </authorList>
    </citation>
    <scope>NUCLEOTIDE SEQUENCE</scope>
    <source>
        <strain evidence="1">Duluth1</strain>
        <tissue evidence="1">Whole animal</tissue>
    </source>
</reference>
<evidence type="ECO:0000313" key="2">
    <source>
        <dbReference type="Proteomes" id="UP000828390"/>
    </source>
</evidence>
<keyword evidence="2" id="KW-1185">Reference proteome</keyword>
<gene>
    <name evidence="1" type="ORF">DPMN_152883</name>
</gene>
<proteinExistence type="predicted"/>
<protein>
    <submittedName>
        <fullName evidence="1">Uncharacterized protein</fullName>
    </submittedName>
</protein>
<name>A0A9D4FNU5_DREPO</name>
<organism evidence="1 2">
    <name type="scientific">Dreissena polymorpha</name>
    <name type="common">Zebra mussel</name>
    <name type="synonym">Mytilus polymorpha</name>
    <dbReference type="NCBI Taxonomy" id="45954"/>
    <lineage>
        <taxon>Eukaryota</taxon>
        <taxon>Metazoa</taxon>
        <taxon>Spiralia</taxon>
        <taxon>Lophotrochozoa</taxon>
        <taxon>Mollusca</taxon>
        <taxon>Bivalvia</taxon>
        <taxon>Autobranchia</taxon>
        <taxon>Heteroconchia</taxon>
        <taxon>Euheterodonta</taxon>
        <taxon>Imparidentia</taxon>
        <taxon>Neoheterodontei</taxon>
        <taxon>Myida</taxon>
        <taxon>Dreissenoidea</taxon>
        <taxon>Dreissenidae</taxon>
        <taxon>Dreissena</taxon>
    </lineage>
</organism>
<dbReference type="Proteomes" id="UP000828390">
    <property type="component" value="Unassembled WGS sequence"/>
</dbReference>